<name>A0A0A2VHT0_BEABA</name>
<sequence length="106" mass="11325">MGPSQKQPFVSAVSGHESALLPGVWGNGARLILRKEGIGNEKVHDDHGDASEYGADEEGGDDTKVVHVDGRTTCAPKQLGEMREDEVEGERVVERDGGWKIEGEAG</sequence>
<proteinExistence type="predicted"/>
<feature type="region of interest" description="Disordered" evidence="1">
    <location>
        <begin position="81"/>
        <end position="106"/>
    </location>
</feature>
<dbReference type="AlphaFoldDB" id="A0A0A2VHT0"/>
<organism evidence="2 3">
    <name type="scientific">Beauveria bassiana D1-5</name>
    <dbReference type="NCBI Taxonomy" id="1245745"/>
    <lineage>
        <taxon>Eukaryota</taxon>
        <taxon>Fungi</taxon>
        <taxon>Dikarya</taxon>
        <taxon>Ascomycota</taxon>
        <taxon>Pezizomycotina</taxon>
        <taxon>Sordariomycetes</taxon>
        <taxon>Hypocreomycetidae</taxon>
        <taxon>Hypocreales</taxon>
        <taxon>Cordycipitaceae</taxon>
        <taxon>Beauveria</taxon>
    </lineage>
</organism>
<dbReference type="Proteomes" id="UP000030106">
    <property type="component" value="Unassembled WGS sequence"/>
</dbReference>
<comment type="caution">
    <text evidence="2">The sequence shown here is derived from an EMBL/GenBank/DDBJ whole genome shotgun (WGS) entry which is preliminary data.</text>
</comment>
<dbReference type="EMBL" id="ANFO01000907">
    <property type="protein sequence ID" value="KGQ05882.1"/>
    <property type="molecule type" value="Genomic_DNA"/>
</dbReference>
<evidence type="ECO:0000313" key="2">
    <source>
        <dbReference type="EMBL" id="KGQ05882.1"/>
    </source>
</evidence>
<feature type="compositionally biased region" description="Basic and acidic residues" evidence="1">
    <location>
        <begin position="89"/>
        <end position="106"/>
    </location>
</feature>
<evidence type="ECO:0000313" key="3">
    <source>
        <dbReference type="Proteomes" id="UP000030106"/>
    </source>
</evidence>
<feature type="compositionally biased region" description="Basic and acidic residues" evidence="1">
    <location>
        <begin position="41"/>
        <end position="50"/>
    </location>
</feature>
<dbReference type="HOGENOM" id="CLU_2222764_0_0_1"/>
<reference evidence="2 3" key="1">
    <citation type="submission" date="2012-10" db="EMBL/GenBank/DDBJ databases">
        <title>Genome sequencing and analysis of entomopathogenic fungi Beauveria bassiana D1-5.</title>
        <authorList>
            <person name="Li Q."/>
            <person name="Wang L."/>
            <person name="Zhang Z."/>
            <person name="Wang Q."/>
            <person name="Ren J."/>
            <person name="Wang M."/>
            <person name="Xu W."/>
            <person name="Wang J."/>
            <person name="Lu Y."/>
            <person name="Du Q."/>
            <person name="Sun Z."/>
        </authorList>
    </citation>
    <scope>NUCLEOTIDE SEQUENCE [LARGE SCALE GENOMIC DNA]</scope>
    <source>
        <strain evidence="2 3">D1-5</strain>
    </source>
</reference>
<gene>
    <name evidence="2" type="ORF">BBAD15_g8863</name>
</gene>
<accession>A0A0A2VHT0</accession>
<protein>
    <submittedName>
        <fullName evidence="2">Uncharacterized protein</fullName>
    </submittedName>
</protein>
<feature type="region of interest" description="Disordered" evidence="1">
    <location>
        <begin position="41"/>
        <end position="64"/>
    </location>
</feature>
<evidence type="ECO:0000256" key="1">
    <source>
        <dbReference type="SAM" id="MobiDB-lite"/>
    </source>
</evidence>